<dbReference type="InterPro" id="IPR011990">
    <property type="entry name" value="TPR-like_helical_dom_sf"/>
</dbReference>
<dbReference type="SUPFAM" id="SSF81901">
    <property type="entry name" value="HCP-like"/>
    <property type="match status" value="1"/>
</dbReference>
<sequence length="183" mass="20679">MYRLSTRTVATLSLALVLASHNSFSSNSCTPEEIGLTAESSNAEMLFYTGTCHYRNEDFIAAGENWKKLISLNSVDESLEELKVTAHNNLGYLMFFGLGFKMDKEQAIEHWVYALSKGNEESEFHLCHARADSRQPTYDHLKAIVHCESAKLIYGRKPNPDESEQQVLSVIDEYLDLLAQQIP</sequence>
<feature type="signal peptide" evidence="1">
    <location>
        <begin position="1"/>
        <end position="25"/>
    </location>
</feature>
<dbReference type="RefSeq" id="WP_184679380.1">
    <property type="nucleotide sequence ID" value="NZ_JAAONY010000002.1"/>
</dbReference>
<keyword evidence="1" id="KW-0732">Signal</keyword>
<reference evidence="2 3" key="1">
    <citation type="submission" date="2020-08" db="EMBL/GenBank/DDBJ databases">
        <title>Genomic Encyclopedia of Type Strains, Phase IV (KMG-IV): sequencing the most valuable type-strain genomes for metagenomic binning, comparative biology and taxonomic classification.</title>
        <authorList>
            <person name="Goeker M."/>
        </authorList>
    </citation>
    <scope>NUCLEOTIDE SEQUENCE [LARGE SCALE GENOMIC DNA]</scope>
    <source>
        <strain evidence="2 3">DSM 22368</strain>
    </source>
</reference>
<dbReference type="InParanoid" id="A0A7X0JUB4"/>
<accession>A0A7X0JUB4</accession>
<protein>
    <submittedName>
        <fullName evidence="2">TPR repeat protein</fullName>
    </submittedName>
</protein>
<dbReference type="EMBL" id="JACHHT010000002">
    <property type="protein sequence ID" value="MBB6522425.1"/>
    <property type="molecule type" value="Genomic_DNA"/>
</dbReference>
<feature type="chain" id="PRO_5031194864" evidence="1">
    <location>
        <begin position="26"/>
        <end position="183"/>
    </location>
</feature>
<name>A0A7X0JUB4_9GAMM</name>
<evidence type="ECO:0000313" key="2">
    <source>
        <dbReference type="EMBL" id="MBB6522425.1"/>
    </source>
</evidence>
<dbReference type="AlphaFoldDB" id="A0A7X0JUB4"/>
<evidence type="ECO:0000313" key="3">
    <source>
        <dbReference type="Proteomes" id="UP000528457"/>
    </source>
</evidence>
<organism evidence="2 3">
    <name type="scientific">Pseudoteredinibacter isoporae</name>
    <dbReference type="NCBI Taxonomy" id="570281"/>
    <lineage>
        <taxon>Bacteria</taxon>
        <taxon>Pseudomonadati</taxon>
        <taxon>Pseudomonadota</taxon>
        <taxon>Gammaproteobacteria</taxon>
        <taxon>Cellvibrionales</taxon>
        <taxon>Cellvibrionaceae</taxon>
        <taxon>Pseudoteredinibacter</taxon>
    </lineage>
</organism>
<keyword evidence="3" id="KW-1185">Reference proteome</keyword>
<dbReference type="Proteomes" id="UP000528457">
    <property type="component" value="Unassembled WGS sequence"/>
</dbReference>
<dbReference type="Gene3D" id="1.25.40.10">
    <property type="entry name" value="Tetratricopeptide repeat domain"/>
    <property type="match status" value="1"/>
</dbReference>
<comment type="caution">
    <text evidence="2">The sequence shown here is derived from an EMBL/GenBank/DDBJ whole genome shotgun (WGS) entry which is preliminary data.</text>
</comment>
<proteinExistence type="predicted"/>
<gene>
    <name evidence="2" type="ORF">HNR48_002710</name>
</gene>
<evidence type="ECO:0000256" key="1">
    <source>
        <dbReference type="SAM" id="SignalP"/>
    </source>
</evidence>